<organism evidence="1 2">
    <name type="scientific">Alteromonas arenosi</name>
    <dbReference type="NCBI Taxonomy" id="3055817"/>
    <lineage>
        <taxon>Bacteria</taxon>
        <taxon>Pseudomonadati</taxon>
        <taxon>Pseudomonadota</taxon>
        <taxon>Gammaproteobacteria</taxon>
        <taxon>Alteromonadales</taxon>
        <taxon>Alteromonadaceae</taxon>
        <taxon>Alteromonas/Salinimonas group</taxon>
        <taxon>Alteromonas</taxon>
    </lineage>
</organism>
<dbReference type="EMBL" id="JAUCBP010000007">
    <property type="protein sequence ID" value="MDM7860560.1"/>
    <property type="molecule type" value="Genomic_DNA"/>
</dbReference>
<dbReference type="Proteomes" id="UP001234343">
    <property type="component" value="Unassembled WGS sequence"/>
</dbReference>
<keyword evidence="2" id="KW-1185">Reference proteome</keyword>
<comment type="caution">
    <text evidence="1">The sequence shown here is derived from an EMBL/GenBank/DDBJ whole genome shotgun (WGS) entry which is preliminary data.</text>
</comment>
<evidence type="ECO:0008006" key="3">
    <source>
        <dbReference type="Google" id="ProtNLM"/>
    </source>
</evidence>
<protein>
    <recommendedName>
        <fullName evidence="3">HEPN domain-containing protein</fullName>
    </recommendedName>
</protein>
<dbReference type="RefSeq" id="WP_289364856.1">
    <property type="nucleotide sequence ID" value="NZ_JAUCBP010000007.1"/>
</dbReference>
<evidence type="ECO:0000313" key="1">
    <source>
        <dbReference type="EMBL" id="MDM7860560.1"/>
    </source>
</evidence>
<gene>
    <name evidence="1" type="ORF">QTP81_08125</name>
</gene>
<proteinExistence type="predicted"/>
<evidence type="ECO:0000313" key="2">
    <source>
        <dbReference type="Proteomes" id="UP001234343"/>
    </source>
</evidence>
<name>A0ABT7SWJ3_9ALTE</name>
<sequence>MNRGKRFSQVYLKADSTVKDSLRMRNRLSAIYWDLLTSENKELVKKIHIETGAKVPFVAGSYSLSDFFESCDIRDLLDSVTIVFQHYHFGTVNSHKASKWHAFVSRVFSEESLGYRLDDLGGVHFFQDEEFERSRNATLAGLDSQPAIKEAFEKSYALLDRDPPDTASAIRAVFEALEITYKHLINAKGKERLNSHGVQKNLKSLFQAKLTDRPVELNATEHLLDGFCDWIDAAHMYRHGQKIESTEAPSIDFAVMFISQGASYLRFLLHIK</sequence>
<reference evidence="1 2" key="1">
    <citation type="submission" date="2023-06" db="EMBL/GenBank/DDBJ databases">
        <title>Alteromonas sp. ASW11-36 isolated from intertidal sand.</title>
        <authorList>
            <person name="Li Y."/>
        </authorList>
    </citation>
    <scope>NUCLEOTIDE SEQUENCE [LARGE SCALE GENOMIC DNA]</scope>
    <source>
        <strain evidence="1 2">ASW11-36</strain>
    </source>
</reference>
<accession>A0ABT7SWJ3</accession>